<proteinExistence type="predicted"/>
<evidence type="ECO:0000313" key="2">
    <source>
        <dbReference type="Proteomes" id="UP000650605"/>
    </source>
</evidence>
<organism evidence="1 2">
    <name type="scientific">Paenibacillus polymyxa</name>
    <name type="common">Bacillus polymyxa</name>
    <dbReference type="NCBI Taxonomy" id="1406"/>
    <lineage>
        <taxon>Bacteria</taxon>
        <taxon>Bacillati</taxon>
        <taxon>Bacillota</taxon>
        <taxon>Bacilli</taxon>
        <taxon>Bacillales</taxon>
        <taxon>Paenibacillaceae</taxon>
        <taxon>Paenibacillus</taxon>
    </lineage>
</organism>
<reference evidence="1" key="1">
    <citation type="submission" date="2020-12" db="EMBL/GenBank/DDBJ databases">
        <title>Paenibacillus polymyxa LMG 27872: a double-edged sword.</title>
        <authorList>
            <person name="Langendries S."/>
            <person name="Garcia Mendez S."/>
            <person name="Beirinckx S."/>
            <person name="Viaene T."/>
            <person name="Baeyen S."/>
            <person name="Goeminne G."/>
            <person name="Willems A."/>
            <person name="Debode J."/>
            <person name="Goormachtig S."/>
        </authorList>
    </citation>
    <scope>NUCLEOTIDE SEQUENCE</scope>
    <source>
        <strain evidence="1">LMG 27872</strain>
    </source>
</reference>
<sequence>MNYDDIFDNLMYFKPYINKSSIHNHLQLMSKYPDFHQVYFKNRQENDNLDTVKNVCMTLTSGLKEEKISENDLDELLFLSIEDKLFNSFLYNLENTNINFRDINSLYKVLESWGTPQENKILNGLASNPTFEKFVISGFRINGTDSIRLLLFDKELVELKEKNKDTEFAVYATLIEFDFRRNLLHIRLRDVDNIQNKSVDVRTMEGRVERTLRFISNLTPSIGYKKISYFRDSLFLLEEHVLQPKRDVAYSKLMDFQDHIDNFSALIDSNFPTQHENNVTTSNYVANTVLAIIASSLDLSQLGDVVGIKFRNQRTEDTNSFAEVAISDKAFKCISTDKLYWSNLSTLLEQRKIEFLKIGTSLDLGFVDVNLELKLGTANVKLNQSSKGNPIEGNKQPSDEKYIDFIDYLLPFIKKND</sequence>
<evidence type="ECO:0000313" key="1">
    <source>
        <dbReference type="EMBL" id="MBM0632301.1"/>
    </source>
</evidence>
<dbReference type="EMBL" id="JAEHFQ010000002">
    <property type="protein sequence ID" value="MBM0632301.1"/>
    <property type="molecule type" value="Genomic_DNA"/>
</dbReference>
<accession>A0A8I1J2H1</accession>
<name>A0A8I1J2H1_PAEPO</name>
<dbReference type="Proteomes" id="UP000650605">
    <property type="component" value="Unassembled WGS sequence"/>
</dbReference>
<dbReference type="AlphaFoldDB" id="A0A8I1J2H1"/>
<gene>
    <name evidence="1" type="ORF">JDW19_04045</name>
</gene>
<dbReference type="RefSeq" id="WP_165146731.1">
    <property type="nucleotide sequence ID" value="NZ_JAEHFQ010000002.1"/>
</dbReference>
<protein>
    <submittedName>
        <fullName evidence="1">Uncharacterized protein</fullName>
    </submittedName>
</protein>
<comment type="caution">
    <text evidence="1">The sequence shown here is derived from an EMBL/GenBank/DDBJ whole genome shotgun (WGS) entry which is preliminary data.</text>
</comment>